<dbReference type="InterPro" id="IPR013154">
    <property type="entry name" value="ADH-like_N"/>
</dbReference>
<dbReference type="Proteomes" id="UP000195062">
    <property type="component" value="Unassembled WGS sequence"/>
</dbReference>
<feature type="domain" description="Enoyl reductase (ER)" evidence="3">
    <location>
        <begin position="162"/>
        <end position="488"/>
    </location>
</feature>
<keyword evidence="5" id="KW-1185">Reference proteome</keyword>
<dbReference type="AlphaFoldDB" id="A0A251XH66"/>
<dbReference type="SMART" id="SM00829">
    <property type="entry name" value="PKS_ER"/>
    <property type="match status" value="1"/>
</dbReference>
<dbReference type="Pfam" id="PF08240">
    <property type="entry name" value="ADH_N"/>
    <property type="match status" value="1"/>
</dbReference>
<dbReference type="InterPro" id="IPR020843">
    <property type="entry name" value="ER"/>
</dbReference>
<dbReference type="InterPro" id="IPR032466">
    <property type="entry name" value="Metal_Hydrolase"/>
</dbReference>
<dbReference type="Pfam" id="PF07969">
    <property type="entry name" value="Amidohydro_3"/>
    <property type="match status" value="1"/>
</dbReference>
<dbReference type="Pfam" id="PF00107">
    <property type="entry name" value="ADH_zinc_N"/>
    <property type="match status" value="1"/>
</dbReference>
<gene>
    <name evidence="4" type="primary">adhT</name>
    <name evidence="4" type="ORF">CMMCAS07_10860</name>
</gene>
<dbReference type="GO" id="GO:0016491">
    <property type="term" value="F:oxidoreductase activity"/>
    <property type="evidence" value="ECO:0007669"/>
    <property type="project" value="InterPro"/>
</dbReference>
<dbReference type="SUPFAM" id="SSF50129">
    <property type="entry name" value="GroES-like"/>
    <property type="match status" value="1"/>
</dbReference>
<sequence>MVASVQPEHAMDDRDIAEVYWAGRTARAFALADLRAAGTRLALGSDAPVAPLDPWATMSAAVGRSRDGREPWHPEQAIDRAAALDASVRTRVAVGERADLVVVERDPLAHRPPPTTSGRCACPPPCSAAGSRTTRSGADPQEHRAGVGRWPRHESHRLHPHGCPRRPAARRPRRGRPGPGEVRVRVVVSGVNPTDWKSRDGGAPGQELPFPEVVPNQDGAGVIDAVGPGVTDLAVGDRVWIMLAAHGRPTGTAQEKTVLPVDRVAPLPDGLSFDLGASLGVPAVTAHRALTVSEDGPSRLAPGALAGTHVLVAGGAGAVGHAAIQLARWAGATVITTVSSPEKAALATAAGAHHVVDYKAGDAAAEIQSIAPDGVDLIVEVAPPRTPRSTRRSPRTAPRSRCTRTTAATPSRCRGRQLREEPALPVPAALHGGPGGARRRPRDIHLALIDGALPVGEDAGLPITRFPLERTADAHQAVEDGVTGKVLIDVTPA</sequence>
<keyword evidence="1" id="KW-0521">NADP</keyword>
<accession>A0A251XH66</accession>
<feature type="compositionally biased region" description="Low complexity" evidence="2">
    <location>
        <begin position="395"/>
        <end position="412"/>
    </location>
</feature>
<evidence type="ECO:0000313" key="4">
    <source>
        <dbReference type="EMBL" id="OUE02508.1"/>
    </source>
</evidence>
<dbReference type="PANTHER" id="PTHR44154">
    <property type="entry name" value="QUINONE OXIDOREDUCTASE"/>
    <property type="match status" value="1"/>
</dbReference>
<dbReference type="InterPro" id="IPR051603">
    <property type="entry name" value="Zinc-ADH_QOR/CCCR"/>
</dbReference>
<evidence type="ECO:0000313" key="5">
    <source>
        <dbReference type="Proteomes" id="UP000195062"/>
    </source>
</evidence>
<comment type="caution">
    <text evidence="4">The sequence shown here is derived from an EMBL/GenBank/DDBJ whole genome shotgun (WGS) entry which is preliminary data.</text>
</comment>
<dbReference type="InterPro" id="IPR013108">
    <property type="entry name" value="Amidohydro_3"/>
</dbReference>
<feature type="region of interest" description="Disordered" evidence="2">
    <location>
        <begin position="108"/>
        <end position="181"/>
    </location>
</feature>
<dbReference type="SUPFAM" id="SSF51556">
    <property type="entry name" value="Metallo-dependent hydrolases"/>
    <property type="match status" value="1"/>
</dbReference>
<reference evidence="4 5" key="1">
    <citation type="submission" date="2016-08" db="EMBL/GenBank/DDBJ databases">
        <title>Genome sequence of Clavibacter michiganensis subsp. michiganensis strain CASJ007.</title>
        <authorList>
            <person name="Thapa S.P."/>
            <person name="Coaker G."/>
        </authorList>
    </citation>
    <scope>NUCLEOTIDE SEQUENCE [LARGE SCALE GENOMIC DNA]</scope>
    <source>
        <strain evidence="4">CASJ007</strain>
    </source>
</reference>
<dbReference type="PANTHER" id="PTHR44154:SF1">
    <property type="entry name" value="QUINONE OXIDOREDUCTASE"/>
    <property type="match status" value="1"/>
</dbReference>
<protein>
    <submittedName>
        <fullName evidence="4">Alcohol dehydrogenase</fullName>
    </submittedName>
</protein>
<evidence type="ECO:0000256" key="1">
    <source>
        <dbReference type="ARBA" id="ARBA00022857"/>
    </source>
</evidence>
<dbReference type="Gene3D" id="3.20.20.140">
    <property type="entry name" value="Metal-dependent hydrolases"/>
    <property type="match status" value="1"/>
</dbReference>
<feature type="compositionally biased region" description="Basic residues" evidence="2">
    <location>
        <begin position="154"/>
        <end position="176"/>
    </location>
</feature>
<proteinExistence type="predicted"/>
<dbReference type="InterPro" id="IPR036291">
    <property type="entry name" value="NAD(P)-bd_dom_sf"/>
</dbReference>
<organism evidence="4 5">
    <name type="scientific">Clavibacter michiganensis subsp. michiganensis</name>
    <dbReference type="NCBI Taxonomy" id="33013"/>
    <lineage>
        <taxon>Bacteria</taxon>
        <taxon>Bacillati</taxon>
        <taxon>Actinomycetota</taxon>
        <taxon>Actinomycetes</taxon>
        <taxon>Micrococcales</taxon>
        <taxon>Microbacteriaceae</taxon>
        <taxon>Clavibacter</taxon>
    </lineage>
</organism>
<dbReference type="Gene3D" id="3.90.180.10">
    <property type="entry name" value="Medium-chain alcohol dehydrogenases, catalytic domain"/>
    <property type="match status" value="1"/>
</dbReference>
<name>A0A251XH66_CLAMM</name>
<dbReference type="InterPro" id="IPR011032">
    <property type="entry name" value="GroES-like_sf"/>
</dbReference>
<dbReference type="SUPFAM" id="SSF51735">
    <property type="entry name" value="NAD(P)-binding Rossmann-fold domains"/>
    <property type="match status" value="1"/>
</dbReference>
<dbReference type="Gene3D" id="3.40.50.720">
    <property type="entry name" value="NAD(P)-binding Rossmann-like Domain"/>
    <property type="match status" value="1"/>
</dbReference>
<dbReference type="EMBL" id="MDHH01000002">
    <property type="protein sequence ID" value="OUE02508.1"/>
    <property type="molecule type" value="Genomic_DNA"/>
</dbReference>
<evidence type="ECO:0000259" key="3">
    <source>
        <dbReference type="SMART" id="SM00829"/>
    </source>
</evidence>
<feature type="region of interest" description="Disordered" evidence="2">
    <location>
        <begin position="383"/>
        <end position="439"/>
    </location>
</feature>
<dbReference type="InterPro" id="IPR013149">
    <property type="entry name" value="ADH-like_C"/>
</dbReference>
<evidence type="ECO:0000256" key="2">
    <source>
        <dbReference type="SAM" id="MobiDB-lite"/>
    </source>
</evidence>